<dbReference type="Gene3D" id="3.40.50.300">
    <property type="entry name" value="P-loop containing nucleotide triphosphate hydrolases"/>
    <property type="match status" value="1"/>
</dbReference>
<dbReference type="VEuPathDB" id="TriTrypDB:TM35_000041500"/>
<protein>
    <submittedName>
        <fullName evidence="2">GTP-binding protein</fullName>
    </submittedName>
</protein>
<dbReference type="EMBL" id="NBCO01000004">
    <property type="protein sequence ID" value="ORC91936.1"/>
    <property type="molecule type" value="Genomic_DNA"/>
</dbReference>
<sequence length="400" mass="43221">MPVWQRSKPQRPAVSLDSASESRSSSSSSTCSSHSSTRSSSPVQSPSIASRSAGSASQLPPRAKRSSSLSVFPHMGGGVLMHTGMLRTVQQGGRMNHGAMSVNGFARTLSTGGFASSSLHADDGAHTTVSRGSNSLMKMSIGNTIGETMRILVIGAPQVGKSSLVNSYRAAVTSNTKWPAAPVGICGFCGTTTVDPFPNHPTEPTWLCIDTPGKLYDAKDQVLLERLFAGMPWKTRLAGKDALQLEQIERLPIVNENKAHQCIIVVPATDLIEDNGWMSVFQLKSRYSPAPDAEGVVMYLRNLVCTIRPFLYDASPFVVVTKMDLVGGAGNSLSRNLISSLLTQCIPINRLYFSASPDDHSTYGTKCRLVVDRDTRESLLRLHEDISMTFRWRKSIEGSA</sequence>
<dbReference type="RefSeq" id="XP_028886002.1">
    <property type="nucleotide sequence ID" value="XM_029022344.1"/>
</dbReference>
<evidence type="ECO:0000313" key="3">
    <source>
        <dbReference type="Proteomes" id="UP000192257"/>
    </source>
</evidence>
<evidence type="ECO:0000313" key="2">
    <source>
        <dbReference type="EMBL" id="ORC91936.1"/>
    </source>
</evidence>
<dbReference type="InterPro" id="IPR027417">
    <property type="entry name" value="P-loop_NTPase"/>
</dbReference>
<dbReference type="SUPFAM" id="SSF52540">
    <property type="entry name" value="P-loop containing nucleoside triphosphate hydrolases"/>
    <property type="match status" value="1"/>
</dbReference>
<comment type="caution">
    <text evidence="2">The sequence shown here is derived from an EMBL/GenBank/DDBJ whole genome shotgun (WGS) entry which is preliminary data.</text>
</comment>
<dbReference type="Proteomes" id="UP000192257">
    <property type="component" value="Unassembled WGS sequence"/>
</dbReference>
<name>A0A1X0P4S5_9TRYP</name>
<evidence type="ECO:0000256" key="1">
    <source>
        <dbReference type="SAM" id="MobiDB-lite"/>
    </source>
</evidence>
<feature type="compositionally biased region" description="Low complexity" evidence="1">
    <location>
        <begin position="15"/>
        <end position="52"/>
    </location>
</feature>
<feature type="region of interest" description="Disordered" evidence="1">
    <location>
        <begin position="1"/>
        <end position="70"/>
    </location>
</feature>
<accession>A0A1X0P4S5</accession>
<keyword evidence="3" id="KW-1185">Reference proteome</keyword>
<organism evidence="2 3">
    <name type="scientific">Trypanosoma theileri</name>
    <dbReference type="NCBI Taxonomy" id="67003"/>
    <lineage>
        <taxon>Eukaryota</taxon>
        <taxon>Discoba</taxon>
        <taxon>Euglenozoa</taxon>
        <taxon>Kinetoplastea</taxon>
        <taxon>Metakinetoplastina</taxon>
        <taxon>Trypanosomatida</taxon>
        <taxon>Trypanosomatidae</taxon>
        <taxon>Trypanosoma</taxon>
    </lineage>
</organism>
<gene>
    <name evidence="2" type="ORF">TM35_000041500</name>
</gene>
<dbReference type="AlphaFoldDB" id="A0A1X0P4S5"/>
<dbReference type="OrthoDB" id="244208at2759"/>
<dbReference type="GeneID" id="39982124"/>
<reference evidence="2 3" key="1">
    <citation type="submission" date="2017-03" db="EMBL/GenBank/DDBJ databases">
        <title>An alternative strategy for trypanosome survival in the mammalian bloodstream revealed through genome and transcriptome analysis of the ubiquitous bovine parasite Trypanosoma (Megatrypanum) theileri.</title>
        <authorList>
            <person name="Kelly S."/>
            <person name="Ivens A."/>
            <person name="Mott A."/>
            <person name="O'Neill E."/>
            <person name="Emms D."/>
            <person name="Macleod O."/>
            <person name="Voorheis P."/>
            <person name="Matthews J."/>
            <person name="Matthews K."/>
            <person name="Carrington M."/>
        </authorList>
    </citation>
    <scope>NUCLEOTIDE SEQUENCE [LARGE SCALE GENOMIC DNA]</scope>
    <source>
        <strain evidence="2">Edinburgh</strain>
    </source>
</reference>
<proteinExistence type="predicted"/>